<feature type="transmembrane region" description="Helical" evidence="12">
    <location>
        <begin position="313"/>
        <end position="338"/>
    </location>
</feature>
<dbReference type="InterPro" id="IPR023051">
    <property type="entry name" value="Kup"/>
</dbReference>
<protein>
    <recommendedName>
        <fullName evidence="12">Probable potassium transport system protein Kup</fullName>
    </recommendedName>
</protein>
<evidence type="ECO:0000256" key="10">
    <source>
        <dbReference type="ARBA" id="ARBA00023065"/>
    </source>
</evidence>
<evidence type="ECO:0000256" key="3">
    <source>
        <dbReference type="ARBA" id="ARBA00022448"/>
    </source>
</evidence>
<keyword evidence="3 12" id="KW-0813">Transport</keyword>
<evidence type="ECO:0000313" key="17">
    <source>
        <dbReference type="Proteomes" id="UP000253790"/>
    </source>
</evidence>
<comment type="similarity">
    <text evidence="2 12">Belongs to the HAK/KUP transporter (TC 2.A.72) family.</text>
</comment>
<reference evidence="16 17" key="1">
    <citation type="submission" date="2018-07" db="EMBL/GenBank/DDBJ databases">
        <title>Complete genome sequencing of Ornithinimicrobium sp. AMA3305.</title>
        <authorList>
            <person name="Bae J.-W."/>
        </authorList>
    </citation>
    <scope>NUCLEOTIDE SEQUENCE [LARGE SCALE GENOMIC DNA]</scope>
    <source>
        <strain evidence="16 17">AMA3305</strain>
    </source>
</reference>
<evidence type="ECO:0000256" key="7">
    <source>
        <dbReference type="ARBA" id="ARBA00022847"/>
    </source>
</evidence>
<keyword evidence="10 12" id="KW-0406">Ion transport</keyword>
<keyword evidence="9 12" id="KW-1133">Transmembrane helix</keyword>
<feature type="transmembrane region" description="Helical" evidence="12">
    <location>
        <begin position="195"/>
        <end position="218"/>
    </location>
</feature>
<evidence type="ECO:0000256" key="12">
    <source>
        <dbReference type="HAMAP-Rule" id="MF_01522"/>
    </source>
</evidence>
<evidence type="ECO:0000256" key="1">
    <source>
        <dbReference type="ARBA" id="ARBA00004141"/>
    </source>
</evidence>
<evidence type="ECO:0000256" key="13">
    <source>
        <dbReference type="SAM" id="MobiDB-lite"/>
    </source>
</evidence>
<feature type="transmembrane region" description="Helical" evidence="12">
    <location>
        <begin position="363"/>
        <end position="383"/>
    </location>
</feature>
<feature type="transmembrane region" description="Helical" evidence="12">
    <location>
        <begin position="270"/>
        <end position="293"/>
    </location>
</feature>
<evidence type="ECO:0000256" key="9">
    <source>
        <dbReference type="ARBA" id="ARBA00022989"/>
    </source>
</evidence>
<feature type="transmembrane region" description="Helical" evidence="12">
    <location>
        <begin position="165"/>
        <end position="183"/>
    </location>
</feature>
<feature type="transmembrane region" description="Helical" evidence="12">
    <location>
        <begin position="449"/>
        <end position="467"/>
    </location>
</feature>
<sequence length="652" mass="70424">MALPPARPAISARRGVASPHVTSAGTRPARSVAPLVLGALGVVFGDIGTSPLYALQTVFALDGGIVEPTSENVYGVVSMVFWSITLIVSAKYLGFILRADNEGEGGVMALAHLAHRSVRFGGRRHALVLVLGVFGGSLFFGDSLITPAISVLSAVEGLEVATPSLGRLVVPLAAAIIVALFAVQRFGTHHVGRFFGPVMVVWFLTLGVLGLVHVVAAPAVLAALSPHHAWSFVLHRPAIAFVAMGATVLAITGAEALYADMGHFGRVPIVWAWFALVFPCLTLNYLGQAQLVLRDSHEIENPFFHLAPEWARLPLVVLATMATIIASQAVISGAYSVARQAERLGFLPRLTVRQTSEQEGGQIYVPSVNWLLLGGVLVLLLTFRASERLATAYGLAVTMDLMLTTTLFCVYAVAALRWRWPQVAAFALVFGTLEVGFFSANIAKVLHGGWLPLTVAVSVATVMTTWARGRELVTARREKLEGPLGPFLDEVHGNAKILRVPGTAVFLHPNKATTPLALRENVHFNHVIHDDVVIVTMETVNVPHVPEDERVVVDDLGDPYDHITHVTARFGFSDHPDIPVALALARDEGVDVDLRDVTWFLSRITVHRSDRPGMGRSRKWLFEVLARNAADPTSYFRLPIGQTVVLGARINF</sequence>
<dbReference type="OrthoDB" id="9805577at2"/>
<keyword evidence="7 12" id="KW-0769">Symport</keyword>
<evidence type="ECO:0000256" key="6">
    <source>
        <dbReference type="ARBA" id="ARBA00022692"/>
    </source>
</evidence>
<dbReference type="HAMAP" id="MF_01522">
    <property type="entry name" value="Kup"/>
    <property type="match status" value="1"/>
</dbReference>
<dbReference type="GO" id="GO:0005886">
    <property type="term" value="C:plasma membrane"/>
    <property type="evidence" value="ECO:0007669"/>
    <property type="project" value="UniProtKB-SubCell"/>
</dbReference>
<dbReference type="GO" id="GO:0015079">
    <property type="term" value="F:potassium ion transmembrane transporter activity"/>
    <property type="evidence" value="ECO:0007669"/>
    <property type="project" value="UniProtKB-UniRule"/>
</dbReference>
<comment type="function">
    <text evidence="12">Transport of potassium into the cell. Likely operates as a K(+):H(+) symporter.</text>
</comment>
<evidence type="ECO:0000259" key="15">
    <source>
        <dbReference type="Pfam" id="PF22776"/>
    </source>
</evidence>
<evidence type="ECO:0000256" key="11">
    <source>
        <dbReference type="ARBA" id="ARBA00023136"/>
    </source>
</evidence>
<feature type="transmembrane region" description="Helical" evidence="12">
    <location>
        <begin position="238"/>
        <end position="258"/>
    </location>
</feature>
<dbReference type="KEGG" id="orn:DV701_13760"/>
<dbReference type="PANTHER" id="PTHR30540:SF79">
    <property type="entry name" value="LOW AFFINITY POTASSIUM TRANSPORT SYSTEM PROTEIN KUP"/>
    <property type="match status" value="1"/>
</dbReference>
<keyword evidence="4 12" id="KW-1003">Cell membrane</keyword>
<keyword evidence="5 12" id="KW-0633">Potassium transport</keyword>
<name>A0A345NPT7_9MICO</name>
<keyword evidence="6 12" id="KW-0812">Transmembrane</keyword>
<comment type="subcellular location">
    <subcellularLocation>
        <location evidence="12">Cell membrane</location>
        <topology evidence="12">Multi-pass membrane protein</topology>
    </subcellularLocation>
    <subcellularLocation>
        <location evidence="1">Membrane</location>
        <topology evidence="1">Multi-pass membrane protein</topology>
    </subcellularLocation>
</comment>
<dbReference type="InterPro" id="IPR053952">
    <property type="entry name" value="K_trans_C"/>
</dbReference>
<dbReference type="EMBL" id="CP031229">
    <property type="protein sequence ID" value="AXH97045.1"/>
    <property type="molecule type" value="Genomic_DNA"/>
</dbReference>
<feature type="domain" description="K+ potassium transporter C-terminal" evidence="15">
    <location>
        <begin position="501"/>
        <end position="650"/>
    </location>
</feature>
<keyword evidence="8 12" id="KW-0630">Potassium</keyword>
<evidence type="ECO:0000313" key="16">
    <source>
        <dbReference type="EMBL" id="AXH97045.1"/>
    </source>
</evidence>
<feature type="transmembrane region" description="Helical" evidence="12">
    <location>
        <begin position="423"/>
        <end position="443"/>
    </location>
</feature>
<dbReference type="Pfam" id="PF22776">
    <property type="entry name" value="K_trans_C"/>
    <property type="match status" value="1"/>
</dbReference>
<feature type="transmembrane region" description="Helical" evidence="12">
    <location>
        <begin position="395"/>
        <end position="416"/>
    </location>
</feature>
<keyword evidence="11 12" id="KW-0472">Membrane</keyword>
<organism evidence="16 17">
    <name type="scientific">Ornithinimicrobium avium</name>
    <dbReference type="NCBI Taxonomy" id="2283195"/>
    <lineage>
        <taxon>Bacteria</taxon>
        <taxon>Bacillati</taxon>
        <taxon>Actinomycetota</taxon>
        <taxon>Actinomycetes</taxon>
        <taxon>Micrococcales</taxon>
        <taxon>Ornithinimicrobiaceae</taxon>
        <taxon>Ornithinimicrobium</taxon>
    </lineage>
</organism>
<keyword evidence="17" id="KW-1185">Reference proteome</keyword>
<feature type="transmembrane region" description="Helical" evidence="12">
    <location>
        <begin position="73"/>
        <end position="93"/>
    </location>
</feature>
<proteinExistence type="inferred from homology"/>
<dbReference type="Proteomes" id="UP000253790">
    <property type="component" value="Chromosome"/>
</dbReference>
<accession>A0A345NPT7</accession>
<evidence type="ECO:0000256" key="8">
    <source>
        <dbReference type="ARBA" id="ARBA00022958"/>
    </source>
</evidence>
<gene>
    <name evidence="12" type="primary">kup</name>
    <name evidence="16" type="ORF">DV701_13760</name>
</gene>
<dbReference type="PANTHER" id="PTHR30540">
    <property type="entry name" value="OSMOTIC STRESS POTASSIUM TRANSPORTER"/>
    <property type="match status" value="1"/>
</dbReference>
<evidence type="ECO:0000256" key="5">
    <source>
        <dbReference type="ARBA" id="ARBA00022538"/>
    </source>
</evidence>
<dbReference type="Pfam" id="PF02705">
    <property type="entry name" value="K_trans"/>
    <property type="match status" value="1"/>
</dbReference>
<feature type="domain" description="K+ potassium transporter integral membrane" evidence="14">
    <location>
        <begin position="36"/>
        <end position="484"/>
    </location>
</feature>
<dbReference type="InterPro" id="IPR003855">
    <property type="entry name" value="K+_transporter"/>
</dbReference>
<dbReference type="AlphaFoldDB" id="A0A345NPT7"/>
<feature type="region of interest" description="Disordered" evidence="13">
    <location>
        <begin position="1"/>
        <end position="26"/>
    </location>
</feature>
<evidence type="ECO:0000259" key="14">
    <source>
        <dbReference type="Pfam" id="PF02705"/>
    </source>
</evidence>
<comment type="catalytic activity">
    <reaction evidence="12">
        <text>K(+)(in) + H(+)(in) = K(+)(out) + H(+)(out)</text>
        <dbReference type="Rhea" id="RHEA:28490"/>
        <dbReference type="ChEBI" id="CHEBI:15378"/>
        <dbReference type="ChEBI" id="CHEBI:29103"/>
    </reaction>
</comment>
<evidence type="ECO:0000256" key="4">
    <source>
        <dbReference type="ARBA" id="ARBA00022475"/>
    </source>
</evidence>
<dbReference type="GO" id="GO:0015293">
    <property type="term" value="F:symporter activity"/>
    <property type="evidence" value="ECO:0007669"/>
    <property type="project" value="UniProtKB-UniRule"/>
</dbReference>
<dbReference type="InterPro" id="IPR053951">
    <property type="entry name" value="K_trans_N"/>
</dbReference>
<feature type="transmembrane region" description="Helical" evidence="12">
    <location>
        <begin position="126"/>
        <end position="145"/>
    </location>
</feature>
<evidence type="ECO:0000256" key="2">
    <source>
        <dbReference type="ARBA" id="ARBA00007019"/>
    </source>
</evidence>
<feature type="transmembrane region" description="Helical" evidence="12">
    <location>
        <begin position="32"/>
        <end position="53"/>
    </location>
</feature>